<feature type="domain" description="Methyltransferase type 11" evidence="4">
    <location>
        <begin position="46"/>
        <end position="138"/>
    </location>
</feature>
<proteinExistence type="inferred from homology"/>
<name>A0A6I6JSL7_9BACT</name>
<dbReference type="EMBL" id="CP046401">
    <property type="protein sequence ID" value="QGY46055.1"/>
    <property type="molecule type" value="Genomic_DNA"/>
</dbReference>
<evidence type="ECO:0000256" key="2">
    <source>
        <dbReference type="ARBA" id="ARBA00022603"/>
    </source>
</evidence>
<dbReference type="InterPro" id="IPR029063">
    <property type="entry name" value="SAM-dependent_MTases_sf"/>
</dbReference>
<organism evidence="5 6">
    <name type="scientific">Maribellus comscasis</name>
    <dbReference type="NCBI Taxonomy" id="2681766"/>
    <lineage>
        <taxon>Bacteria</taxon>
        <taxon>Pseudomonadati</taxon>
        <taxon>Bacteroidota</taxon>
        <taxon>Bacteroidia</taxon>
        <taxon>Marinilabiliales</taxon>
        <taxon>Prolixibacteraceae</taxon>
        <taxon>Maribellus</taxon>
    </lineage>
</organism>
<keyword evidence="2 5" id="KW-0489">Methyltransferase</keyword>
<evidence type="ECO:0000313" key="6">
    <source>
        <dbReference type="Proteomes" id="UP000428260"/>
    </source>
</evidence>
<dbReference type="InterPro" id="IPR013216">
    <property type="entry name" value="Methyltransf_11"/>
</dbReference>
<dbReference type="PANTHER" id="PTHR44942">
    <property type="entry name" value="METHYLTRANSF_11 DOMAIN-CONTAINING PROTEIN"/>
    <property type="match status" value="1"/>
</dbReference>
<dbReference type="Proteomes" id="UP000428260">
    <property type="component" value="Chromosome"/>
</dbReference>
<dbReference type="Gene3D" id="3.40.50.150">
    <property type="entry name" value="Vaccinia Virus protein VP39"/>
    <property type="match status" value="1"/>
</dbReference>
<evidence type="ECO:0000256" key="3">
    <source>
        <dbReference type="ARBA" id="ARBA00022679"/>
    </source>
</evidence>
<sequence length="214" mass="24336">MNLYLNREIARDYDNFYETPQGKAIDNIEKKIITVLMEDIPCEPLLELGCGTGHWTQFLVNREFHVTATDASEEMLKIARGKKINNVVFQQADATMLPFADQSFSIVVSITMLEFVKDETKALSEIDRVLKSRGHLVLGCLNSQSELGKNKGNDEVFRHARFFSPEEIRQMLSRFGKPRLETGVYYSPAFELLDDTESQNTVHPAFIGAVVQKK</sequence>
<gene>
    <name evidence="5" type="ORF">GM418_21005</name>
</gene>
<dbReference type="GO" id="GO:0008757">
    <property type="term" value="F:S-adenosylmethionine-dependent methyltransferase activity"/>
    <property type="evidence" value="ECO:0007669"/>
    <property type="project" value="InterPro"/>
</dbReference>
<comment type="similarity">
    <text evidence="1">Belongs to the methyltransferase superfamily.</text>
</comment>
<protein>
    <submittedName>
        <fullName evidence="5">Methyltransferase domain-containing protein</fullName>
    </submittedName>
</protein>
<evidence type="ECO:0000259" key="4">
    <source>
        <dbReference type="Pfam" id="PF08241"/>
    </source>
</evidence>
<dbReference type="Pfam" id="PF08241">
    <property type="entry name" value="Methyltransf_11"/>
    <property type="match status" value="1"/>
</dbReference>
<dbReference type="RefSeq" id="WP_158869193.1">
    <property type="nucleotide sequence ID" value="NZ_CP046401.1"/>
</dbReference>
<keyword evidence="6" id="KW-1185">Reference proteome</keyword>
<reference evidence="5 6" key="1">
    <citation type="submission" date="2019-11" db="EMBL/GenBank/DDBJ databases">
        <authorList>
            <person name="Zheng R.K."/>
            <person name="Sun C.M."/>
        </authorList>
    </citation>
    <scope>NUCLEOTIDE SEQUENCE [LARGE SCALE GENOMIC DNA]</scope>
    <source>
        <strain evidence="5 6">WC007</strain>
    </source>
</reference>
<keyword evidence="3 5" id="KW-0808">Transferase</keyword>
<dbReference type="CDD" id="cd02440">
    <property type="entry name" value="AdoMet_MTases"/>
    <property type="match status" value="1"/>
</dbReference>
<dbReference type="PANTHER" id="PTHR44942:SF4">
    <property type="entry name" value="METHYLTRANSFERASE TYPE 11 DOMAIN-CONTAINING PROTEIN"/>
    <property type="match status" value="1"/>
</dbReference>
<dbReference type="SUPFAM" id="SSF53335">
    <property type="entry name" value="S-adenosyl-L-methionine-dependent methyltransferases"/>
    <property type="match status" value="1"/>
</dbReference>
<evidence type="ECO:0000313" key="5">
    <source>
        <dbReference type="EMBL" id="QGY46055.1"/>
    </source>
</evidence>
<accession>A0A6I6JSL7</accession>
<dbReference type="GO" id="GO:0032259">
    <property type="term" value="P:methylation"/>
    <property type="evidence" value="ECO:0007669"/>
    <property type="project" value="UniProtKB-KW"/>
</dbReference>
<dbReference type="InterPro" id="IPR051052">
    <property type="entry name" value="Diverse_substrate_MTase"/>
</dbReference>
<evidence type="ECO:0000256" key="1">
    <source>
        <dbReference type="ARBA" id="ARBA00008361"/>
    </source>
</evidence>
<dbReference type="AlphaFoldDB" id="A0A6I6JSL7"/>
<dbReference type="KEGG" id="mcos:GM418_21005"/>